<evidence type="ECO:0000259" key="2">
    <source>
        <dbReference type="Pfam" id="PF18885"/>
    </source>
</evidence>
<accession>A0A7W9WQE5</accession>
<dbReference type="InterPro" id="IPR043708">
    <property type="entry name" value="DUF5648"/>
</dbReference>
<dbReference type="EMBL" id="JACHIB010000027">
    <property type="protein sequence ID" value="MBB6085444.1"/>
    <property type="molecule type" value="Genomic_DNA"/>
</dbReference>
<dbReference type="AlphaFoldDB" id="A0A7W9WQE5"/>
<protein>
    <recommendedName>
        <fullName evidence="2">DUF5648 domain-containing protein</fullName>
    </recommendedName>
</protein>
<proteinExistence type="predicted"/>
<dbReference type="Proteomes" id="UP000541136">
    <property type="component" value="Unassembled WGS sequence"/>
</dbReference>
<dbReference type="InterPro" id="IPR028994">
    <property type="entry name" value="Integrin_alpha_N"/>
</dbReference>
<sequence>MSLFSKYADIPTKRFPGTHVDQIKTGDFNNDGFLDFVATRIDDASLGSIPAQLQVYLGDGHGGFVDSTDTLFATGTPWVNYVPRMIVADFNSDGVDDIFAIDNGIDREPFTGGQNKLFLSSNGTLVDATHNLPQGLRNNHGASVGDVNNDGSLDILVNALMFDGNDLQINNGHGLFQSAHSLMPDLTIPNPWGDGRIVQTNTSSGLIDVNNDGWVDMILGGWDNSNGGKTELYLNNGTGSFANSTPILLPPSSIPNEIVLDIQAIDLNGDALPDLALSITNGGNSSDFYHTPYMQLLVNQGGGHFVNETAARYAQSTSMQSSTAWYKSIEVVDFNRDGYADILLDDPNMGSAILLNDGNGYFEKSFHLPEGLEPGQPVYSTATAEDFNGDGMPDLVISVNGGYGGFQVYLNQMPGPTGLGVIEGGYDYSAIYRFFNKATGTHFYSGDKQEVESVLLNLPGFSFEGSAFKKAASDESLVDVMRFFNTKTGGHLYTTDITEAEHIKNTMPDFNYEGIAYQAHSQQVTGSTALYRFFNTATNTHFYTADPMEMETVKIDLAGTMLFEGVAFYVDI</sequence>
<dbReference type="PANTHER" id="PTHR46580">
    <property type="entry name" value="SENSOR KINASE-RELATED"/>
    <property type="match status" value="1"/>
</dbReference>
<feature type="domain" description="DUF5648" evidence="2">
    <location>
        <begin position="431"/>
        <end position="570"/>
    </location>
</feature>
<dbReference type="Pfam" id="PF18885">
    <property type="entry name" value="DUF5648"/>
    <property type="match status" value="1"/>
</dbReference>
<evidence type="ECO:0000256" key="1">
    <source>
        <dbReference type="ARBA" id="ARBA00022729"/>
    </source>
</evidence>
<dbReference type="PANTHER" id="PTHR46580:SF2">
    <property type="entry name" value="MAM DOMAIN-CONTAINING PROTEIN"/>
    <property type="match status" value="1"/>
</dbReference>
<evidence type="ECO:0000313" key="4">
    <source>
        <dbReference type="Proteomes" id="UP000541136"/>
    </source>
</evidence>
<gene>
    <name evidence="3" type="ORF">HNR28_003504</name>
</gene>
<dbReference type="SUPFAM" id="SSF69318">
    <property type="entry name" value="Integrin alpha N-terminal domain"/>
    <property type="match status" value="1"/>
</dbReference>
<comment type="caution">
    <text evidence="3">The sequence shown here is derived from an EMBL/GenBank/DDBJ whole genome shotgun (WGS) entry which is preliminary data.</text>
</comment>
<organism evidence="3 4">
    <name type="scientific">Castellaniella defragrans</name>
    <name type="common">Alcaligenes defragrans</name>
    <dbReference type="NCBI Taxonomy" id="75697"/>
    <lineage>
        <taxon>Bacteria</taxon>
        <taxon>Pseudomonadati</taxon>
        <taxon>Pseudomonadota</taxon>
        <taxon>Betaproteobacteria</taxon>
        <taxon>Burkholderiales</taxon>
        <taxon>Alcaligenaceae</taxon>
        <taxon>Castellaniella</taxon>
    </lineage>
</organism>
<dbReference type="Gene3D" id="2.130.10.130">
    <property type="entry name" value="Integrin alpha, N-terminal"/>
    <property type="match status" value="3"/>
</dbReference>
<reference evidence="3 4" key="1">
    <citation type="submission" date="2020-08" db="EMBL/GenBank/DDBJ databases">
        <title>Genomic Encyclopedia of Type Strains, Phase IV (KMG-IV): sequencing the most valuable type-strain genomes for metagenomic binning, comparative biology and taxonomic classification.</title>
        <authorList>
            <person name="Goeker M."/>
        </authorList>
    </citation>
    <scope>NUCLEOTIDE SEQUENCE [LARGE SCALE GENOMIC DNA]</scope>
    <source>
        <strain evidence="3 4">DSM 12141</strain>
    </source>
</reference>
<name>A0A7W9WQE5_CASDE</name>
<dbReference type="InterPro" id="IPR013517">
    <property type="entry name" value="FG-GAP"/>
</dbReference>
<dbReference type="Pfam" id="PF13517">
    <property type="entry name" value="FG-GAP_3"/>
    <property type="match status" value="2"/>
</dbReference>
<keyword evidence="1" id="KW-0732">Signal</keyword>
<dbReference type="Pfam" id="PF01839">
    <property type="entry name" value="FG-GAP"/>
    <property type="match status" value="1"/>
</dbReference>
<evidence type="ECO:0000313" key="3">
    <source>
        <dbReference type="EMBL" id="MBB6085444.1"/>
    </source>
</evidence>
<dbReference type="RefSeq" id="WP_170288453.1">
    <property type="nucleotide sequence ID" value="NZ_JACHIB010000027.1"/>
</dbReference>